<feature type="region of interest" description="Disordered" evidence="1">
    <location>
        <begin position="149"/>
        <end position="168"/>
    </location>
</feature>
<evidence type="ECO:0000256" key="1">
    <source>
        <dbReference type="SAM" id="MobiDB-lite"/>
    </source>
</evidence>
<feature type="region of interest" description="Disordered" evidence="1">
    <location>
        <begin position="56"/>
        <end position="103"/>
    </location>
</feature>
<comment type="caution">
    <text evidence="2">The sequence shown here is derived from an EMBL/GenBank/DDBJ whole genome shotgun (WGS) entry which is preliminary data.</text>
</comment>
<gene>
    <name evidence="2" type="ORF">EIP91_009042</name>
</gene>
<dbReference type="Proteomes" id="UP000292702">
    <property type="component" value="Unassembled WGS sequence"/>
</dbReference>
<proteinExistence type="predicted"/>
<feature type="region of interest" description="Disordered" evidence="1">
    <location>
        <begin position="1"/>
        <end position="37"/>
    </location>
</feature>
<feature type="region of interest" description="Disordered" evidence="1">
    <location>
        <begin position="318"/>
        <end position="351"/>
    </location>
</feature>
<accession>A0A4R0R244</accession>
<feature type="compositionally biased region" description="Low complexity" evidence="1">
    <location>
        <begin position="76"/>
        <end position="88"/>
    </location>
</feature>
<evidence type="ECO:0000313" key="2">
    <source>
        <dbReference type="EMBL" id="TCD61090.1"/>
    </source>
</evidence>
<organism evidence="2 3">
    <name type="scientific">Steccherinum ochraceum</name>
    <dbReference type="NCBI Taxonomy" id="92696"/>
    <lineage>
        <taxon>Eukaryota</taxon>
        <taxon>Fungi</taxon>
        <taxon>Dikarya</taxon>
        <taxon>Basidiomycota</taxon>
        <taxon>Agaricomycotina</taxon>
        <taxon>Agaricomycetes</taxon>
        <taxon>Polyporales</taxon>
        <taxon>Steccherinaceae</taxon>
        <taxon>Steccherinum</taxon>
    </lineage>
</organism>
<dbReference type="AlphaFoldDB" id="A0A4R0R244"/>
<name>A0A4R0R244_9APHY</name>
<dbReference type="EMBL" id="RWJN01000506">
    <property type="protein sequence ID" value="TCD61090.1"/>
    <property type="molecule type" value="Genomic_DNA"/>
</dbReference>
<sequence length="485" mass="52779">MSSAADNFDWSSYSGQFYDPRQAQQPPEGDLAVQSYSAVPGESLQLVHPTLLSRDGRGDFGLPSQHSDFHYPTPPLSSYSPGGSDLSSFHPSPALDDRGAFAPPGDDCYSTPLSFALGGQAASYPIQQVQVPPAPSYSAQHNHLPVPNHALLNHRYPSPSLTQTDPRSCRDLRDGRHQYDRLGEAVEAAHPFQRVDPVPSFPSTSLQWQQDVPRQRPLPPPQPVFSAPINVDSRMIQPSFERNVSAGWAPHIRLDDGLGHGGSAAFLTGPFDNLTNPLLTPSGSLGVLAGNHHPTQNTAHHLAPTAAPQSHQRFTAQSPGAVARSSGAGVHRHQPSRRVAQTGPQRSVQDRRYARSRAIVAGQSTSADVPGLFNAAPRPAGQKSQLKAVVLPIDPLHATPSWAAGFSNLPYPHDDHFPDVGDDTALTRWCSLCEKYVRLCDGDAHVRGHFPLDSGEAICPRQCKNRRLYKHLEHHWLTAHFRKGD</sequence>
<keyword evidence="3" id="KW-1185">Reference proteome</keyword>
<protein>
    <submittedName>
        <fullName evidence="2">Uncharacterized protein</fullName>
    </submittedName>
</protein>
<reference evidence="2 3" key="1">
    <citation type="submission" date="2018-11" db="EMBL/GenBank/DDBJ databases">
        <title>Genome assembly of Steccherinum ochraceum LE-BIN_3174, the white-rot fungus of the Steccherinaceae family (The Residual Polyporoid clade, Polyporales, Basidiomycota).</title>
        <authorList>
            <person name="Fedorova T.V."/>
            <person name="Glazunova O.A."/>
            <person name="Landesman E.O."/>
            <person name="Moiseenko K.V."/>
            <person name="Psurtseva N.V."/>
            <person name="Savinova O.S."/>
            <person name="Shakhova N.V."/>
            <person name="Tyazhelova T.V."/>
            <person name="Vasina D.V."/>
        </authorList>
    </citation>
    <scope>NUCLEOTIDE SEQUENCE [LARGE SCALE GENOMIC DNA]</scope>
    <source>
        <strain evidence="2 3">LE-BIN_3174</strain>
    </source>
</reference>
<evidence type="ECO:0000313" key="3">
    <source>
        <dbReference type="Proteomes" id="UP000292702"/>
    </source>
</evidence>
<feature type="compositionally biased region" description="Polar residues" evidence="1">
    <location>
        <begin position="1"/>
        <end position="15"/>
    </location>
</feature>
<feature type="region of interest" description="Disordered" evidence="1">
    <location>
        <begin position="197"/>
        <end position="218"/>
    </location>
</feature>